<evidence type="ECO:0000313" key="5">
    <source>
        <dbReference type="Proteomes" id="UP000095283"/>
    </source>
</evidence>
<evidence type="ECO:0000313" key="6">
    <source>
        <dbReference type="WBParaSite" id="Hba_15275"/>
    </source>
</evidence>
<name>A0A1I7XCM0_HETBA</name>
<evidence type="ECO:0000256" key="2">
    <source>
        <dbReference type="ARBA" id="ARBA00023180"/>
    </source>
</evidence>
<dbReference type="Pfam" id="PF09133">
    <property type="entry name" value="SANTA"/>
    <property type="match status" value="1"/>
</dbReference>
<dbReference type="InterPro" id="IPR008969">
    <property type="entry name" value="CarboxyPept-like_regulatory"/>
</dbReference>
<dbReference type="Gene3D" id="3.40.630.10">
    <property type="entry name" value="Zn peptidases"/>
    <property type="match status" value="1"/>
</dbReference>
<evidence type="ECO:0000256" key="1">
    <source>
        <dbReference type="ARBA" id="ARBA00005988"/>
    </source>
</evidence>
<dbReference type="InterPro" id="IPR050753">
    <property type="entry name" value="Peptidase_M14_domain"/>
</dbReference>
<dbReference type="PRINTS" id="PR00765">
    <property type="entry name" value="CRBOXYPTASEA"/>
</dbReference>
<evidence type="ECO:0000259" key="4">
    <source>
        <dbReference type="PROSITE" id="PS52035"/>
    </source>
</evidence>
<dbReference type="GO" id="GO:0005615">
    <property type="term" value="C:extracellular space"/>
    <property type="evidence" value="ECO:0007669"/>
    <property type="project" value="TreeGrafter"/>
</dbReference>
<dbReference type="Pfam" id="PF00246">
    <property type="entry name" value="Peptidase_M14"/>
    <property type="match status" value="1"/>
</dbReference>
<proteinExistence type="inferred from homology"/>
<dbReference type="GO" id="GO:0008270">
    <property type="term" value="F:zinc ion binding"/>
    <property type="evidence" value="ECO:0007669"/>
    <property type="project" value="InterPro"/>
</dbReference>
<comment type="similarity">
    <text evidence="1 3">Belongs to the peptidase M14 family.</text>
</comment>
<dbReference type="SUPFAM" id="SSF53187">
    <property type="entry name" value="Zn-dependent exopeptidases"/>
    <property type="match status" value="1"/>
</dbReference>
<dbReference type="WBParaSite" id="Hba_15275">
    <property type="protein sequence ID" value="Hba_15275"/>
    <property type="gene ID" value="Hba_15275"/>
</dbReference>
<dbReference type="GO" id="GO:0004181">
    <property type="term" value="F:metallocarboxypeptidase activity"/>
    <property type="evidence" value="ECO:0007669"/>
    <property type="project" value="InterPro"/>
</dbReference>
<protein>
    <submittedName>
        <fullName evidence="6">SANTA domain-containing protein</fullName>
    </submittedName>
</protein>
<dbReference type="InterPro" id="IPR015216">
    <property type="entry name" value="SANTA"/>
</dbReference>
<dbReference type="PANTHER" id="PTHR11532">
    <property type="entry name" value="PROTEASE M14 CARBOXYPEPTIDASE"/>
    <property type="match status" value="1"/>
</dbReference>
<dbReference type="PROSITE" id="PS52035">
    <property type="entry name" value="PEPTIDASE_M14"/>
    <property type="match status" value="1"/>
</dbReference>
<sequence>MDRFETEGDVLSRDQLIEKIGPFIDPPELKHRNYVEMSEYLKLLTLQFPNLTYLYSAGESVRGRQLWVLTVSRFPKEHTHGVPEFKYIANMHGNEVSILLTGYRTLGRNKWLSLLDMKKHEKAMIRVLEDEKMLTGKTSTETFPAVSSQHLFQISKFLSIKRITSRNPRCHELDAFYPFRTLSKPPRRDYSCLKRPTIVLMIVTGKYENSQKLEQIEFNLSAIHGTIIDSSTGDGIINATISIDYRSKIVISYENGEFWRLINLGTYEKQQIMEDIENSVAHTTLYIDSVSSMIMELTLDRRKSLGSKDRICIRLWVFKFVINNDGDFGVCVEGYRPNDATETILRNWHSTIIKERLTSTLLITRSGSTYELRGNMDETLATQYGYPSSLTDMFKCGFPPDWESVLREYYDSIRSVYTYNMNSRLWGAPNKMFSECDSTTVRSVTRKKDKTLEVGKCRGKGISLENNDSTDAYVDVSFGSENKSKSNSNDCVTGKEMLAKYITMYVLVDKEITGLHSRGQIISLREWSIRFVPIEPRIPKLAYPAFVILGRRESSVAQWQTSVIMDVVNGRFCSTISTTYYLEGDMQIMDAAEVGKCISDVSFYLKTSYIYIYIYI</sequence>
<keyword evidence="2" id="KW-0325">Glycoprotein</keyword>
<dbReference type="AlphaFoldDB" id="A0A1I7XCM0"/>
<keyword evidence="5" id="KW-1185">Reference proteome</keyword>
<dbReference type="Gene3D" id="2.60.40.1120">
    <property type="entry name" value="Carboxypeptidase-like, regulatory domain"/>
    <property type="match status" value="1"/>
</dbReference>
<feature type="domain" description="Peptidase M14" evidence="4">
    <location>
        <begin position="30"/>
        <end position="98"/>
    </location>
</feature>
<dbReference type="InterPro" id="IPR000834">
    <property type="entry name" value="Peptidase_M14"/>
</dbReference>
<dbReference type="GO" id="GO:0016485">
    <property type="term" value="P:protein processing"/>
    <property type="evidence" value="ECO:0007669"/>
    <property type="project" value="TreeGrafter"/>
</dbReference>
<dbReference type="GO" id="GO:0006518">
    <property type="term" value="P:peptide metabolic process"/>
    <property type="evidence" value="ECO:0007669"/>
    <property type="project" value="TreeGrafter"/>
</dbReference>
<accession>A0A1I7XCM0</accession>
<comment type="caution">
    <text evidence="3">Lacks conserved residue(s) required for the propagation of feature annotation.</text>
</comment>
<dbReference type="SUPFAM" id="SSF49464">
    <property type="entry name" value="Carboxypeptidase regulatory domain-like"/>
    <property type="match status" value="1"/>
</dbReference>
<dbReference type="PANTHER" id="PTHR11532:SF73">
    <property type="entry name" value="CARBOXYPEPTIDASE D"/>
    <property type="match status" value="1"/>
</dbReference>
<evidence type="ECO:0000256" key="3">
    <source>
        <dbReference type="PROSITE-ProRule" id="PRU01379"/>
    </source>
</evidence>
<dbReference type="Proteomes" id="UP000095283">
    <property type="component" value="Unplaced"/>
</dbReference>
<organism evidence="5 6">
    <name type="scientific">Heterorhabditis bacteriophora</name>
    <name type="common">Entomopathogenic nematode worm</name>
    <dbReference type="NCBI Taxonomy" id="37862"/>
    <lineage>
        <taxon>Eukaryota</taxon>
        <taxon>Metazoa</taxon>
        <taxon>Ecdysozoa</taxon>
        <taxon>Nematoda</taxon>
        <taxon>Chromadorea</taxon>
        <taxon>Rhabditida</taxon>
        <taxon>Rhabditina</taxon>
        <taxon>Rhabditomorpha</taxon>
        <taxon>Strongyloidea</taxon>
        <taxon>Heterorhabditidae</taxon>
        <taxon>Heterorhabditis</taxon>
    </lineage>
</organism>
<reference evidence="6" key="1">
    <citation type="submission" date="2016-11" db="UniProtKB">
        <authorList>
            <consortium name="WormBaseParasite"/>
        </authorList>
    </citation>
    <scope>IDENTIFICATION</scope>
</reference>